<dbReference type="RefSeq" id="WP_092411069.1">
    <property type="nucleotide sequence ID" value="NZ_FOVF01000056.1"/>
</dbReference>
<feature type="active site" evidence="5">
    <location>
        <position position="18"/>
    </location>
</feature>
<dbReference type="InterPro" id="IPR020456">
    <property type="entry name" value="Acylphosphatase"/>
</dbReference>
<reference evidence="8 9" key="1">
    <citation type="submission" date="2016-10" db="EMBL/GenBank/DDBJ databases">
        <authorList>
            <person name="de Groot N.N."/>
        </authorList>
    </citation>
    <scope>NUCLEOTIDE SEQUENCE [LARGE SCALE GENOMIC DNA]</scope>
    <source>
        <strain evidence="8 9">CGMCC 1.7659</strain>
    </source>
</reference>
<keyword evidence="9" id="KW-1185">Reference proteome</keyword>
<name>A0A1I5B9U7_9GAMM</name>
<dbReference type="PROSITE" id="PS00150">
    <property type="entry name" value="ACYLPHOSPHATASE_1"/>
    <property type="match status" value="1"/>
</dbReference>
<dbReference type="PANTHER" id="PTHR47268:SF4">
    <property type="entry name" value="ACYLPHOSPHATASE"/>
    <property type="match status" value="1"/>
</dbReference>
<evidence type="ECO:0000256" key="1">
    <source>
        <dbReference type="ARBA" id="ARBA00005614"/>
    </source>
</evidence>
<dbReference type="SUPFAM" id="SSF54975">
    <property type="entry name" value="Acylphosphatase/BLUF domain-like"/>
    <property type="match status" value="1"/>
</dbReference>
<protein>
    <recommendedName>
        <fullName evidence="3 5">acylphosphatase</fullName>
        <ecNumber evidence="2 5">3.6.1.7</ecNumber>
    </recommendedName>
</protein>
<dbReference type="AlphaFoldDB" id="A0A1I5B9U7"/>
<dbReference type="Gene3D" id="3.30.70.100">
    <property type="match status" value="1"/>
</dbReference>
<feature type="domain" description="Acylphosphatase-like" evidence="7">
    <location>
        <begin position="3"/>
        <end position="88"/>
    </location>
</feature>
<evidence type="ECO:0000256" key="2">
    <source>
        <dbReference type="ARBA" id="ARBA00012150"/>
    </source>
</evidence>
<proteinExistence type="inferred from homology"/>
<dbReference type="GO" id="GO:0003998">
    <property type="term" value="F:acylphosphatase activity"/>
    <property type="evidence" value="ECO:0007669"/>
    <property type="project" value="UniProtKB-EC"/>
</dbReference>
<dbReference type="NCBIfam" id="NF011000">
    <property type="entry name" value="PRK14426.1"/>
    <property type="match status" value="1"/>
</dbReference>
<organism evidence="8 9">
    <name type="scientific">Dokdonella immobilis</name>
    <dbReference type="NCBI Taxonomy" id="578942"/>
    <lineage>
        <taxon>Bacteria</taxon>
        <taxon>Pseudomonadati</taxon>
        <taxon>Pseudomonadota</taxon>
        <taxon>Gammaproteobacteria</taxon>
        <taxon>Lysobacterales</taxon>
        <taxon>Rhodanobacteraceae</taxon>
        <taxon>Dokdonella</taxon>
    </lineage>
</organism>
<comment type="similarity">
    <text evidence="1 6">Belongs to the acylphosphatase family.</text>
</comment>
<evidence type="ECO:0000256" key="5">
    <source>
        <dbReference type="PROSITE-ProRule" id="PRU00520"/>
    </source>
</evidence>
<dbReference type="Proteomes" id="UP000198575">
    <property type="component" value="Unassembled WGS sequence"/>
</dbReference>
<evidence type="ECO:0000256" key="6">
    <source>
        <dbReference type="RuleBase" id="RU004168"/>
    </source>
</evidence>
<dbReference type="OrthoDB" id="5295388at2"/>
<evidence type="ECO:0000313" key="9">
    <source>
        <dbReference type="Proteomes" id="UP000198575"/>
    </source>
</evidence>
<evidence type="ECO:0000256" key="3">
    <source>
        <dbReference type="ARBA" id="ARBA00015991"/>
    </source>
</evidence>
<comment type="catalytic activity">
    <reaction evidence="4 5">
        <text>an acyl phosphate + H2O = a carboxylate + phosphate + H(+)</text>
        <dbReference type="Rhea" id="RHEA:14965"/>
        <dbReference type="ChEBI" id="CHEBI:15377"/>
        <dbReference type="ChEBI" id="CHEBI:15378"/>
        <dbReference type="ChEBI" id="CHEBI:29067"/>
        <dbReference type="ChEBI" id="CHEBI:43474"/>
        <dbReference type="ChEBI" id="CHEBI:59918"/>
        <dbReference type="EC" id="3.6.1.7"/>
    </reaction>
</comment>
<accession>A0A1I5B9U7</accession>
<dbReference type="EC" id="3.6.1.7" evidence="2 5"/>
<dbReference type="Pfam" id="PF00708">
    <property type="entry name" value="Acylphosphatase"/>
    <property type="match status" value="1"/>
</dbReference>
<sequence length="88" mass="9954">MACARFHVSGHVQGVSFRAGTRAQALRLRLRGHARNLRDGRVEVLAEGSEEALQQLEQWLRQGPIGARVDEVVREDLEEQALQGFYTR</sequence>
<dbReference type="EMBL" id="FOVF01000056">
    <property type="protein sequence ID" value="SFN71311.1"/>
    <property type="molecule type" value="Genomic_DNA"/>
</dbReference>
<evidence type="ECO:0000259" key="7">
    <source>
        <dbReference type="PROSITE" id="PS51160"/>
    </source>
</evidence>
<dbReference type="PANTHER" id="PTHR47268">
    <property type="entry name" value="ACYLPHOSPHATASE"/>
    <property type="match status" value="1"/>
</dbReference>
<dbReference type="InterPro" id="IPR017968">
    <property type="entry name" value="Acylphosphatase_CS"/>
</dbReference>
<dbReference type="STRING" id="578942.SAMN05216289_1569"/>
<dbReference type="NCBIfam" id="NF011022">
    <property type="entry name" value="PRK14451.1"/>
    <property type="match status" value="1"/>
</dbReference>
<feature type="active site" evidence="5">
    <location>
        <position position="36"/>
    </location>
</feature>
<evidence type="ECO:0000313" key="8">
    <source>
        <dbReference type="EMBL" id="SFN71311.1"/>
    </source>
</evidence>
<evidence type="ECO:0000256" key="4">
    <source>
        <dbReference type="ARBA" id="ARBA00047645"/>
    </source>
</evidence>
<dbReference type="PROSITE" id="PS51160">
    <property type="entry name" value="ACYLPHOSPHATASE_3"/>
    <property type="match status" value="1"/>
</dbReference>
<gene>
    <name evidence="8" type="ORF">SAMN05216289_1569</name>
</gene>
<dbReference type="InterPro" id="IPR001792">
    <property type="entry name" value="Acylphosphatase-like_dom"/>
</dbReference>
<keyword evidence="5" id="KW-0378">Hydrolase</keyword>
<dbReference type="InterPro" id="IPR036046">
    <property type="entry name" value="Acylphosphatase-like_dom_sf"/>
</dbReference>